<organism evidence="2 3">
    <name type="scientific">Marasmiellus scandens</name>
    <dbReference type="NCBI Taxonomy" id="2682957"/>
    <lineage>
        <taxon>Eukaryota</taxon>
        <taxon>Fungi</taxon>
        <taxon>Dikarya</taxon>
        <taxon>Basidiomycota</taxon>
        <taxon>Agaricomycotina</taxon>
        <taxon>Agaricomycetes</taxon>
        <taxon>Agaricomycetidae</taxon>
        <taxon>Agaricales</taxon>
        <taxon>Marasmiineae</taxon>
        <taxon>Omphalotaceae</taxon>
        <taxon>Marasmiellus</taxon>
    </lineage>
</organism>
<keyword evidence="1" id="KW-0732">Signal</keyword>
<keyword evidence="3" id="KW-1185">Reference proteome</keyword>
<sequence length="128" mass="13423">MFFNKSALLAIVTIVASVGSAAAQTFSGTACRFDRDHLPADFTPCGGNCPAPSPDTLPIALPSNLFNGADSCCSTFTITFNGKTVRGTYAYKSSSRNNTQNLAIDDDLFTQLTGSTTVPCVASVAYHL</sequence>
<name>A0ABR1JH51_9AGAR</name>
<evidence type="ECO:0000313" key="3">
    <source>
        <dbReference type="Proteomes" id="UP001498398"/>
    </source>
</evidence>
<comment type="caution">
    <text evidence="2">The sequence shown here is derived from an EMBL/GenBank/DDBJ whole genome shotgun (WGS) entry which is preliminary data.</text>
</comment>
<feature type="signal peptide" evidence="1">
    <location>
        <begin position="1"/>
        <end position="23"/>
    </location>
</feature>
<feature type="chain" id="PRO_5045161882" evidence="1">
    <location>
        <begin position="24"/>
        <end position="128"/>
    </location>
</feature>
<proteinExistence type="predicted"/>
<dbReference type="Proteomes" id="UP001498398">
    <property type="component" value="Unassembled WGS sequence"/>
</dbReference>
<accession>A0ABR1JH51</accession>
<evidence type="ECO:0000256" key="1">
    <source>
        <dbReference type="SAM" id="SignalP"/>
    </source>
</evidence>
<gene>
    <name evidence="2" type="ORF">VKT23_008670</name>
</gene>
<evidence type="ECO:0000313" key="2">
    <source>
        <dbReference type="EMBL" id="KAK7461496.1"/>
    </source>
</evidence>
<dbReference type="PROSITE" id="PS51257">
    <property type="entry name" value="PROKAR_LIPOPROTEIN"/>
    <property type="match status" value="1"/>
</dbReference>
<reference evidence="2 3" key="1">
    <citation type="submission" date="2024-01" db="EMBL/GenBank/DDBJ databases">
        <title>A draft genome for the cacao thread blight pathogen Marasmiellus scandens.</title>
        <authorList>
            <person name="Baruah I.K."/>
            <person name="Leung J."/>
            <person name="Bukari Y."/>
            <person name="Amoako-Attah I."/>
            <person name="Meinhardt L.W."/>
            <person name="Bailey B.A."/>
            <person name="Cohen S.P."/>
        </authorList>
    </citation>
    <scope>NUCLEOTIDE SEQUENCE [LARGE SCALE GENOMIC DNA]</scope>
    <source>
        <strain evidence="2 3">GH-19</strain>
    </source>
</reference>
<dbReference type="InterPro" id="IPR036908">
    <property type="entry name" value="RlpA-like_sf"/>
</dbReference>
<protein>
    <submittedName>
        <fullName evidence="2">Uncharacterized protein</fullName>
    </submittedName>
</protein>
<dbReference type="SUPFAM" id="SSF50685">
    <property type="entry name" value="Barwin-like endoglucanases"/>
    <property type="match status" value="1"/>
</dbReference>
<dbReference type="EMBL" id="JBANRG010000013">
    <property type="protein sequence ID" value="KAK7461496.1"/>
    <property type="molecule type" value="Genomic_DNA"/>
</dbReference>